<evidence type="ECO:0008006" key="3">
    <source>
        <dbReference type="Google" id="ProtNLM"/>
    </source>
</evidence>
<gene>
    <name evidence="1" type="ORF">DFP88_102386</name>
</gene>
<keyword evidence="2" id="KW-1185">Reference proteome</keyword>
<dbReference type="OrthoDB" id="7864548at2"/>
<evidence type="ECO:0000313" key="2">
    <source>
        <dbReference type="Proteomes" id="UP000248311"/>
    </source>
</evidence>
<proteinExistence type="predicted"/>
<name>A0A318STA1_9RHOB</name>
<organism evidence="1 2">
    <name type="scientific">Pseudoroseicyclus aestuarii</name>
    <dbReference type="NCBI Taxonomy" id="1795041"/>
    <lineage>
        <taxon>Bacteria</taxon>
        <taxon>Pseudomonadati</taxon>
        <taxon>Pseudomonadota</taxon>
        <taxon>Alphaproteobacteria</taxon>
        <taxon>Rhodobacterales</taxon>
        <taxon>Paracoccaceae</taxon>
        <taxon>Pseudoroseicyclus</taxon>
    </lineage>
</organism>
<accession>A0A318STA1</accession>
<reference evidence="1 2" key="1">
    <citation type="submission" date="2018-06" db="EMBL/GenBank/DDBJ databases">
        <title>Genomic Encyclopedia of Type Strains, Phase III (KMG-III): the genomes of soil and plant-associated and newly described type strains.</title>
        <authorList>
            <person name="Whitman W."/>
        </authorList>
    </citation>
    <scope>NUCLEOTIDE SEQUENCE [LARGE SCALE GENOMIC DNA]</scope>
    <source>
        <strain evidence="1 2">CECT 9025</strain>
    </source>
</reference>
<protein>
    <recommendedName>
        <fullName evidence="3">Flagellar protein FliL</fullName>
    </recommendedName>
</protein>
<dbReference type="RefSeq" id="WP_110813667.1">
    <property type="nucleotide sequence ID" value="NZ_QJTE01000002.1"/>
</dbReference>
<dbReference type="EMBL" id="QJTE01000002">
    <property type="protein sequence ID" value="PYE84585.1"/>
    <property type="molecule type" value="Genomic_DNA"/>
</dbReference>
<dbReference type="Proteomes" id="UP000248311">
    <property type="component" value="Unassembled WGS sequence"/>
</dbReference>
<sequence>MMKILIPLVLLLVGTGGGVGAGLMLKPAEPETVLAEAPCGPLAEGQGEAAVHEAAAHAEAADDADSTKAYVRLQNQFIVPVVDDGHVSGLVVLSLSVEVPESGKEEVLMREPRLRDSFLQVLFDHANTGGFDGTFTDTATMRGLRQALTLAAQEAVGPQASSVLITDLVRQDV</sequence>
<dbReference type="AlphaFoldDB" id="A0A318STA1"/>
<evidence type="ECO:0000313" key="1">
    <source>
        <dbReference type="EMBL" id="PYE84585.1"/>
    </source>
</evidence>
<comment type="caution">
    <text evidence="1">The sequence shown here is derived from an EMBL/GenBank/DDBJ whole genome shotgun (WGS) entry which is preliminary data.</text>
</comment>